<dbReference type="GO" id="GO:0034599">
    <property type="term" value="P:cellular response to oxidative stress"/>
    <property type="evidence" value="ECO:0007669"/>
    <property type="project" value="EnsemblFungi"/>
</dbReference>
<comment type="similarity">
    <text evidence="2">Belongs to the protein-tyrosine phosphatase family.</text>
</comment>
<evidence type="ECO:0000313" key="13">
    <source>
        <dbReference type="EMBL" id="KAF6050801.1"/>
    </source>
</evidence>
<dbReference type="InterPro" id="IPR004861">
    <property type="entry name" value="Siw14-like"/>
</dbReference>
<gene>
    <name evidence="13" type="ORF">FOB60_003469</name>
</gene>
<dbReference type="SUPFAM" id="SSF52799">
    <property type="entry name" value="(Phosphotyrosine protein) phosphatases II"/>
    <property type="match status" value="1"/>
</dbReference>
<keyword evidence="7" id="KW-0346">Stress response</keyword>
<evidence type="ECO:0000256" key="1">
    <source>
        <dbReference type="ARBA" id="ARBA00004496"/>
    </source>
</evidence>
<evidence type="ECO:0000256" key="7">
    <source>
        <dbReference type="ARBA" id="ARBA00023016"/>
    </source>
</evidence>
<comment type="catalytic activity">
    <reaction evidence="10">
        <text>O-phospho-L-tyrosyl-[protein] + H2O = L-tyrosyl-[protein] + phosphate</text>
        <dbReference type="Rhea" id="RHEA:10684"/>
        <dbReference type="Rhea" id="RHEA-COMP:10136"/>
        <dbReference type="Rhea" id="RHEA-COMP:20101"/>
        <dbReference type="ChEBI" id="CHEBI:15377"/>
        <dbReference type="ChEBI" id="CHEBI:43474"/>
        <dbReference type="ChEBI" id="CHEBI:46858"/>
        <dbReference type="ChEBI" id="CHEBI:61978"/>
        <dbReference type="EC" id="3.1.3.48"/>
    </reaction>
</comment>
<evidence type="ECO:0000256" key="9">
    <source>
        <dbReference type="ARBA" id="ARBA00039934"/>
    </source>
</evidence>
<dbReference type="Proteomes" id="UP000590412">
    <property type="component" value="Unassembled WGS sequence"/>
</dbReference>
<dbReference type="EMBL" id="JABWAB010000005">
    <property type="protein sequence ID" value="KAF6050801.1"/>
    <property type="molecule type" value="Genomic_DNA"/>
</dbReference>
<dbReference type="GO" id="GO:0005737">
    <property type="term" value="C:cytoplasm"/>
    <property type="evidence" value="ECO:0007669"/>
    <property type="project" value="UniProtKB-SubCell"/>
</dbReference>
<keyword evidence="5" id="KW-0378">Hydrolase</keyword>
<name>A0A8X7NKE9_CANPA</name>
<proteinExistence type="inferred from homology"/>
<comment type="subcellular location">
    <subcellularLocation>
        <location evidence="1">Cytoplasm</location>
    </subcellularLocation>
</comment>
<dbReference type="PANTHER" id="PTHR31126:SF8">
    <property type="entry name" value="TYROSINE-PROTEIN PHOSPHATASE OCA1-RELATED"/>
    <property type="match status" value="1"/>
</dbReference>
<evidence type="ECO:0000256" key="10">
    <source>
        <dbReference type="ARBA" id="ARBA00051722"/>
    </source>
</evidence>
<comment type="function">
    <text evidence="8">Putative tyrosine-protein phosphatase required for protection against superoxide stress.</text>
</comment>
<dbReference type="FunFam" id="3.90.190.10:FF:000035">
    <property type="entry name" value="Tyrosine phosphatase, putative"/>
    <property type="match status" value="1"/>
</dbReference>
<evidence type="ECO:0000256" key="5">
    <source>
        <dbReference type="ARBA" id="ARBA00022801"/>
    </source>
</evidence>
<dbReference type="CDD" id="cd14531">
    <property type="entry name" value="PFA-DSP_Oca1"/>
    <property type="match status" value="1"/>
</dbReference>
<accession>A0A8X7NKE9</accession>
<dbReference type="GO" id="GO:0004725">
    <property type="term" value="F:protein tyrosine phosphatase activity"/>
    <property type="evidence" value="ECO:0007669"/>
    <property type="project" value="UniProtKB-EC"/>
</dbReference>
<evidence type="ECO:0000256" key="4">
    <source>
        <dbReference type="ARBA" id="ARBA00022490"/>
    </source>
</evidence>
<evidence type="ECO:0000259" key="12">
    <source>
        <dbReference type="PROSITE" id="PS50054"/>
    </source>
</evidence>
<dbReference type="InterPro" id="IPR020422">
    <property type="entry name" value="TYR_PHOSPHATASE_DUAL_dom"/>
</dbReference>
<feature type="compositionally biased region" description="Polar residues" evidence="11">
    <location>
        <begin position="41"/>
        <end position="50"/>
    </location>
</feature>
<protein>
    <recommendedName>
        <fullName evidence="9">Putative tyrosine-protein phosphatase OCA1</fullName>
        <ecNumber evidence="3">3.1.3.48</ecNumber>
    </recommendedName>
</protein>
<organism evidence="13 14">
    <name type="scientific">Candida parapsilosis</name>
    <name type="common">Yeast</name>
    <dbReference type="NCBI Taxonomy" id="5480"/>
    <lineage>
        <taxon>Eukaryota</taxon>
        <taxon>Fungi</taxon>
        <taxon>Dikarya</taxon>
        <taxon>Ascomycota</taxon>
        <taxon>Saccharomycotina</taxon>
        <taxon>Pichiomycetes</taxon>
        <taxon>Debaryomycetaceae</taxon>
        <taxon>Candida/Lodderomyces clade</taxon>
        <taxon>Candida</taxon>
    </lineage>
</organism>
<reference evidence="13" key="1">
    <citation type="submission" date="2020-03" db="EMBL/GenBank/DDBJ databases">
        <title>FDA dAtabase for Regulatory Grade micrObial Sequences (FDA-ARGOS): Supporting development and validation of Infectious Disease Dx tests.</title>
        <authorList>
            <person name="Campos J."/>
            <person name="Goldberg B."/>
            <person name="Tallon L."/>
            <person name="Sadzewicz L."/>
            <person name="Vavikolanu K."/>
            <person name="Mehta A."/>
            <person name="Aluvathingal J."/>
            <person name="Nadendla S."/>
            <person name="Nandy P."/>
            <person name="Geyer C."/>
            <person name="Yan Y."/>
            <person name="Sichtig H."/>
        </authorList>
    </citation>
    <scope>NUCLEOTIDE SEQUENCE [LARGE SCALE GENOMIC DNA]</scope>
    <source>
        <strain evidence="13">FDAARGOS_652</strain>
    </source>
</reference>
<dbReference type="EC" id="3.1.3.48" evidence="3"/>
<evidence type="ECO:0000256" key="8">
    <source>
        <dbReference type="ARBA" id="ARBA00037204"/>
    </source>
</evidence>
<evidence type="ECO:0000256" key="3">
    <source>
        <dbReference type="ARBA" id="ARBA00013064"/>
    </source>
</evidence>
<keyword evidence="6" id="KW-0904">Protein phosphatase</keyword>
<dbReference type="Gene3D" id="3.90.190.10">
    <property type="entry name" value="Protein tyrosine phosphatase superfamily"/>
    <property type="match status" value="1"/>
</dbReference>
<evidence type="ECO:0000256" key="11">
    <source>
        <dbReference type="SAM" id="MobiDB-lite"/>
    </source>
</evidence>
<evidence type="ECO:0000313" key="14">
    <source>
        <dbReference type="Proteomes" id="UP000590412"/>
    </source>
</evidence>
<feature type="domain" description="Tyrosine-protein phosphatase" evidence="12">
    <location>
        <begin position="104"/>
        <end position="278"/>
    </location>
</feature>
<dbReference type="Pfam" id="PF03162">
    <property type="entry name" value="Y_phosphatase2"/>
    <property type="match status" value="1"/>
</dbReference>
<evidence type="ECO:0000256" key="6">
    <source>
        <dbReference type="ARBA" id="ARBA00022912"/>
    </source>
</evidence>
<keyword evidence="4" id="KW-0963">Cytoplasm</keyword>
<dbReference type="OrthoDB" id="6375174at2759"/>
<dbReference type="PROSITE" id="PS50054">
    <property type="entry name" value="TYR_PHOSPHATASE_DUAL"/>
    <property type="match status" value="1"/>
</dbReference>
<feature type="region of interest" description="Disordered" evidence="11">
    <location>
        <begin position="1"/>
        <end position="90"/>
    </location>
</feature>
<dbReference type="InterPro" id="IPR020428">
    <property type="entry name" value="PFA-DSPs"/>
</dbReference>
<dbReference type="AlphaFoldDB" id="A0A8X7NKE9"/>
<dbReference type="PRINTS" id="PR01911">
    <property type="entry name" value="PFDSPHPHTASE"/>
</dbReference>
<dbReference type="InterPro" id="IPR029021">
    <property type="entry name" value="Prot-tyrosine_phosphatase-like"/>
</dbReference>
<feature type="compositionally biased region" description="Low complexity" evidence="11">
    <location>
        <begin position="66"/>
        <end position="75"/>
    </location>
</feature>
<sequence>MAVHQSVPLQGKLSQQLKSGAEESSIYDESQQEEEEKLQSLTPTQGEQQPLQPPQDKDGVATPLSQSQLIQNEQQQRQDHASTTNSNLRKITHPPVLRIIPPLNFCPVEKQLYRSGQPSIINQSFLNQLNLKTILWLASEEPNDDFLDYCTSQSINIEYVGMLNEYIEFDNHNHQHQSNILLQPNINPWDSLTEPIITKALELIVDKSNYPMLVCCGMGRHRTGTVVGCLRRLQGWNLASVSEEYRRFTGARGGRILVELLIEGFDVSSVDIDPEKAPDWLKIR</sequence>
<evidence type="ECO:0000256" key="2">
    <source>
        <dbReference type="ARBA" id="ARBA00009580"/>
    </source>
</evidence>
<comment type="caution">
    <text evidence="13">The sequence shown here is derived from an EMBL/GenBank/DDBJ whole genome shotgun (WGS) entry which is preliminary data.</text>
</comment>
<dbReference type="PANTHER" id="PTHR31126">
    <property type="entry name" value="TYROSINE-PROTEIN PHOSPHATASE"/>
    <property type="match status" value="1"/>
</dbReference>